<dbReference type="EMBL" id="BONU01000029">
    <property type="protein sequence ID" value="GIG75282.1"/>
    <property type="molecule type" value="Genomic_DNA"/>
</dbReference>
<sequence length="332" mass="35379">MSQNGARPPPGKQGRYNRGVSAAHETVKRELLVRLLDSVVSGLHGGFTYAEGYATGRSAGATACPEASAIAALRVLGEFADRLRGPVSVVLVGEDGDRLDALREQLARVLAELPAVSVATVAGDCDSALVPALERADALGAPLFAYLDATGARPPGYETVARVGAGHHADVLVAVDPADPLYSGELRRAGLTRVAHVELVDDDGYAQILLFATGTDTGLDRFKDELWSVDEFAGVRYRDPRDPDHELLDISLEPHLGPLRRALVDRVAATGGCPAGELRDYTRTTTIYRAADALRALTGLVAAGRLSREPERGRLTAKTVIHPSDRGHVDRW</sequence>
<name>A0A8J3LM54_9ACTN</name>
<feature type="region of interest" description="Disordered" evidence="1">
    <location>
        <begin position="1"/>
        <end position="21"/>
    </location>
</feature>
<proteinExistence type="predicted"/>
<dbReference type="RefSeq" id="WP_168078447.1">
    <property type="nucleotide sequence ID" value="NZ_BAAAQJ010000021.1"/>
</dbReference>
<dbReference type="Proteomes" id="UP000653674">
    <property type="component" value="Unassembled WGS sequence"/>
</dbReference>
<organism evidence="2 3">
    <name type="scientific">Planosporangium flavigriseum</name>
    <dbReference type="NCBI Taxonomy" id="373681"/>
    <lineage>
        <taxon>Bacteria</taxon>
        <taxon>Bacillati</taxon>
        <taxon>Actinomycetota</taxon>
        <taxon>Actinomycetes</taxon>
        <taxon>Micromonosporales</taxon>
        <taxon>Micromonosporaceae</taxon>
        <taxon>Planosporangium</taxon>
    </lineage>
</organism>
<evidence type="ECO:0000313" key="3">
    <source>
        <dbReference type="Proteomes" id="UP000653674"/>
    </source>
</evidence>
<evidence type="ECO:0000313" key="2">
    <source>
        <dbReference type="EMBL" id="GIG75282.1"/>
    </source>
</evidence>
<protein>
    <recommendedName>
        <fullName evidence="4">Three-Cys-motif partner protein</fullName>
    </recommendedName>
</protein>
<comment type="caution">
    <text evidence="2">The sequence shown here is derived from an EMBL/GenBank/DDBJ whole genome shotgun (WGS) entry which is preliminary data.</text>
</comment>
<reference evidence="2" key="1">
    <citation type="submission" date="2021-01" db="EMBL/GenBank/DDBJ databases">
        <title>Whole genome shotgun sequence of Planosporangium flavigriseum NBRC 105377.</title>
        <authorList>
            <person name="Komaki H."/>
            <person name="Tamura T."/>
        </authorList>
    </citation>
    <scope>NUCLEOTIDE SEQUENCE</scope>
    <source>
        <strain evidence="2">NBRC 105377</strain>
    </source>
</reference>
<evidence type="ECO:0000256" key="1">
    <source>
        <dbReference type="SAM" id="MobiDB-lite"/>
    </source>
</evidence>
<gene>
    <name evidence="2" type="ORF">Pfl04_36860</name>
</gene>
<evidence type="ECO:0008006" key="4">
    <source>
        <dbReference type="Google" id="ProtNLM"/>
    </source>
</evidence>
<keyword evidence="3" id="KW-1185">Reference proteome</keyword>
<accession>A0A8J3LM54</accession>
<dbReference type="AlphaFoldDB" id="A0A8J3LM54"/>